<dbReference type="GO" id="GO:0006412">
    <property type="term" value="P:translation"/>
    <property type="evidence" value="ECO:0007669"/>
    <property type="project" value="InterPro"/>
</dbReference>
<evidence type="ECO:0000256" key="4">
    <source>
        <dbReference type="SAM" id="MobiDB-lite"/>
    </source>
</evidence>
<dbReference type="GO" id="GO:0008097">
    <property type="term" value="F:5S rRNA binding"/>
    <property type="evidence" value="ECO:0007669"/>
    <property type="project" value="TreeGrafter"/>
</dbReference>
<dbReference type="CDD" id="cd00432">
    <property type="entry name" value="Ribosomal_L18_L5e"/>
    <property type="match status" value="1"/>
</dbReference>
<name>A0A6M2EPX4_9ROSI</name>
<protein>
    <submittedName>
        <fullName evidence="5">Uncharacterized protein</fullName>
    </submittedName>
</protein>
<evidence type="ECO:0000256" key="1">
    <source>
        <dbReference type="ARBA" id="ARBA00007116"/>
    </source>
</evidence>
<dbReference type="GO" id="GO:0003735">
    <property type="term" value="F:structural constituent of ribosome"/>
    <property type="evidence" value="ECO:0007669"/>
    <property type="project" value="InterPro"/>
</dbReference>
<dbReference type="Gene3D" id="3.30.420.100">
    <property type="match status" value="1"/>
</dbReference>
<dbReference type="InterPro" id="IPR057268">
    <property type="entry name" value="Ribosomal_L18"/>
</dbReference>
<keyword evidence="3" id="KW-0687">Ribonucleoprotein</keyword>
<evidence type="ECO:0000313" key="5">
    <source>
        <dbReference type="EMBL" id="NUU87282.1"/>
    </source>
</evidence>
<proteinExistence type="inferred from homology"/>
<dbReference type="AlphaFoldDB" id="A0A6M2EPX4"/>
<feature type="compositionally biased region" description="Basic and acidic residues" evidence="4">
    <location>
        <begin position="163"/>
        <end position="191"/>
    </location>
</feature>
<dbReference type="PANTHER" id="PTHR12899">
    <property type="entry name" value="39S RIBOSOMAL PROTEIN L18, MITOCHONDRIAL"/>
    <property type="match status" value="1"/>
</dbReference>
<keyword evidence="2" id="KW-0689">Ribosomal protein</keyword>
<dbReference type="SUPFAM" id="SSF53137">
    <property type="entry name" value="Translational machinery components"/>
    <property type="match status" value="1"/>
</dbReference>
<dbReference type="EMBL" id="GILB01006949">
    <property type="protein sequence ID" value="NUU87282.1"/>
    <property type="molecule type" value="Transcribed_RNA"/>
</dbReference>
<organism evidence="5">
    <name type="scientific">Populus davidiana</name>
    <dbReference type="NCBI Taxonomy" id="266767"/>
    <lineage>
        <taxon>Eukaryota</taxon>
        <taxon>Viridiplantae</taxon>
        <taxon>Streptophyta</taxon>
        <taxon>Embryophyta</taxon>
        <taxon>Tracheophyta</taxon>
        <taxon>Spermatophyta</taxon>
        <taxon>Magnoliopsida</taxon>
        <taxon>eudicotyledons</taxon>
        <taxon>Gunneridae</taxon>
        <taxon>Pentapetalae</taxon>
        <taxon>rosids</taxon>
        <taxon>fabids</taxon>
        <taxon>Malpighiales</taxon>
        <taxon>Salicaceae</taxon>
        <taxon>Saliceae</taxon>
        <taxon>Populus</taxon>
    </lineage>
</organism>
<dbReference type="FunFam" id="3.30.420.100:FF:000009">
    <property type="entry name" value="uncharacterized protein LOC106777373 isoform X2"/>
    <property type="match status" value="1"/>
</dbReference>
<evidence type="ECO:0000256" key="3">
    <source>
        <dbReference type="ARBA" id="ARBA00023274"/>
    </source>
</evidence>
<dbReference type="InterPro" id="IPR005484">
    <property type="entry name" value="Ribosomal_uL18_bac/plant/anim"/>
</dbReference>
<evidence type="ECO:0000256" key="2">
    <source>
        <dbReference type="ARBA" id="ARBA00022980"/>
    </source>
</evidence>
<dbReference type="PANTHER" id="PTHR12899:SF7">
    <property type="entry name" value="EXPRESSED PROTEIN"/>
    <property type="match status" value="1"/>
</dbReference>
<reference evidence="5" key="1">
    <citation type="submission" date="2020-03" db="EMBL/GenBank/DDBJ databases">
        <authorList>
            <person name="Zhang R."/>
        </authorList>
    </citation>
    <scope>NUCLEOTIDE SEQUENCE</scope>
</reference>
<accession>A0A6M2EPX4</accession>
<comment type="similarity">
    <text evidence="1">Belongs to the universal ribosomal protein uL18 family.</text>
</comment>
<dbReference type="Pfam" id="PF00861">
    <property type="entry name" value="Ribosomal_L18p"/>
    <property type="match status" value="1"/>
</dbReference>
<dbReference type="GO" id="GO:0005840">
    <property type="term" value="C:ribosome"/>
    <property type="evidence" value="ECO:0007669"/>
    <property type="project" value="UniProtKB-KW"/>
</dbReference>
<dbReference type="GO" id="GO:1990904">
    <property type="term" value="C:ribonucleoprotein complex"/>
    <property type="evidence" value="ECO:0007669"/>
    <property type="project" value="UniProtKB-KW"/>
</dbReference>
<sequence length="368" mass="41292">MTSTRARVFISLQSRLSSHFLSRVSSFCSKASTTIDKANETTEQASLQERPTSYSSKIHLSPLLSDSRPHLDGYNIELVDDDAWQVSSSLVHAWRGLDREKEAKSVIEAFGEQFDDVKSLQGNPDFDEIDNMRIRGNLFYKLDRDSKEFEEYSFDFHRKNSWRRKDDPKGNEKKESSKKNDSSKESKRKENPSCNSAFDVEKLPRIAKDPKVYTLVSNMDSSGGAEKKKIRTPTFNQLTGPYHEPFCLDIYISKASVRACVIHRVTSKVVAVAHSISKDFKFDLASTKNAAACAAVGGILAQRALADDIHDVVYTPRKGERLEGKLQIVLQAIIDNGINVKVKLKQRKPSKARFPSTGLKLDAGLAVQ</sequence>
<feature type="region of interest" description="Disordered" evidence="4">
    <location>
        <begin position="163"/>
        <end position="195"/>
    </location>
</feature>